<keyword evidence="9" id="KW-0342">GTP-binding</keyword>
<dbReference type="PROSITE" id="PS51718">
    <property type="entry name" value="G_DYNAMIN_2"/>
    <property type="match status" value="1"/>
</dbReference>
<dbReference type="Gene3D" id="1.20.5.110">
    <property type="match status" value="1"/>
</dbReference>
<feature type="coiled-coil region" evidence="11">
    <location>
        <begin position="14"/>
        <end position="48"/>
    </location>
</feature>
<proteinExistence type="evidence at transcript level"/>
<evidence type="ECO:0000256" key="6">
    <source>
        <dbReference type="ARBA" id="ARBA00022989"/>
    </source>
</evidence>
<dbReference type="AlphaFoldDB" id="A0A4Y7MAA7"/>
<name>A0A4Y7MAA7_9CRUS</name>
<organism evidence="14">
    <name type="scientific">Daphnia lumholtzi</name>
    <dbReference type="NCBI Taxonomy" id="42856"/>
    <lineage>
        <taxon>Eukaryota</taxon>
        <taxon>Metazoa</taxon>
        <taxon>Ecdysozoa</taxon>
        <taxon>Arthropoda</taxon>
        <taxon>Crustacea</taxon>
        <taxon>Branchiopoda</taxon>
        <taxon>Diplostraca</taxon>
        <taxon>Cladocera</taxon>
        <taxon>Anomopoda</taxon>
        <taxon>Daphniidae</taxon>
        <taxon>Daphnia</taxon>
    </lineage>
</organism>
<keyword evidence="3" id="KW-0547">Nucleotide-binding</keyword>
<dbReference type="InterPro" id="IPR030381">
    <property type="entry name" value="G_DYNAMIN_dom"/>
</dbReference>
<evidence type="ECO:0000256" key="9">
    <source>
        <dbReference type="ARBA" id="ARBA00023134"/>
    </source>
</evidence>
<evidence type="ECO:0000256" key="12">
    <source>
        <dbReference type="SAM" id="Phobius"/>
    </source>
</evidence>
<dbReference type="FunFam" id="1.20.5.110:FF:000012">
    <property type="entry name" value="Mitofusin 2"/>
    <property type="match status" value="1"/>
</dbReference>
<evidence type="ECO:0000256" key="7">
    <source>
        <dbReference type="ARBA" id="ARBA00023054"/>
    </source>
</evidence>
<comment type="subcellular location">
    <subcellularLocation>
        <location evidence="1">Mitochondrion outer membrane</location>
        <topology evidence="1">Multi-pass membrane protein</topology>
    </subcellularLocation>
</comment>
<dbReference type="Gene3D" id="3.40.50.300">
    <property type="entry name" value="P-loop containing nucleotide triphosphate hydrolases"/>
    <property type="match status" value="1"/>
</dbReference>
<keyword evidence="8" id="KW-0496">Mitochondrion</keyword>
<dbReference type="GO" id="GO:0003924">
    <property type="term" value="F:GTPase activity"/>
    <property type="evidence" value="ECO:0007669"/>
    <property type="project" value="InterPro"/>
</dbReference>
<keyword evidence="10 12" id="KW-0472">Membrane</keyword>
<accession>A0A4Y7MAA7</accession>
<evidence type="ECO:0000256" key="10">
    <source>
        <dbReference type="ARBA" id="ARBA00023136"/>
    </source>
</evidence>
<dbReference type="Pfam" id="PF04799">
    <property type="entry name" value="Fzo_mitofusin"/>
    <property type="match status" value="1"/>
</dbReference>
<dbReference type="FunFam" id="3.40.50.300:FF:004051">
    <property type="entry name" value="Transmembrane GTPase Marf"/>
    <property type="match status" value="1"/>
</dbReference>
<dbReference type="GO" id="GO:0008053">
    <property type="term" value="P:mitochondrial fusion"/>
    <property type="evidence" value="ECO:0007669"/>
    <property type="project" value="InterPro"/>
</dbReference>
<protein>
    <submittedName>
        <fullName evidence="14">EOG090X01A3</fullName>
    </submittedName>
</protein>
<keyword evidence="7 11" id="KW-0175">Coiled coil</keyword>
<dbReference type="GO" id="GO:0005741">
    <property type="term" value="C:mitochondrial outer membrane"/>
    <property type="evidence" value="ECO:0007669"/>
    <property type="project" value="UniProtKB-SubCell"/>
</dbReference>
<dbReference type="GO" id="GO:0005525">
    <property type="term" value="F:GTP binding"/>
    <property type="evidence" value="ECO:0007669"/>
    <property type="project" value="UniProtKB-KW"/>
</dbReference>
<evidence type="ECO:0000256" key="4">
    <source>
        <dbReference type="ARBA" id="ARBA00022787"/>
    </source>
</evidence>
<keyword evidence="2 12" id="KW-0812">Transmembrane</keyword>
<evidence type="ECO:0000256" key="5">
    <source>
        <dbReference type="ARBA" id="ARBA00022801"/>
    </source>
</evidence>
<evidence type="ECO:0000259" key="13">
    <source>
        <dbReference type="PROSITE" id="PS51718"/>
    </source>
</evidence>
<keyword evidence="4" id="KW-1000">Mitochondrion outer membrane</keyword>
<sequence length="798" mass="90551">MENGVKETSEAYFIIKMAQEKEFLKESIRDLQNVIHSLESDNSALNSTLQLVSTANQQFRQACIIGVLTAIQSPLQIFVRAKKRINDIYGEVEQYVSDSCKFLSALPKDSDLITKEELVVVNSHVEKVKGIREVLSRDHMKVAFFGRTSNGKSTVINSMLRERILPSGIGHTTNCFIQVEKSENDESYLISEDSIEKKNVKSVSQLAHSLCTGSLGDSALVRVYWPTDKCPLLRDDVVLVDSPGIDVSPNLDSWIDRHCLDADVFVLVANSESTLMLTEKNFFFKVSARLSKPNVFVLNNRWDASASEPEYLEEVRRQHMLRTVDFLVDELKVCGTRTEAEQRVFFVSAKEVLQARTNEFKGLPLNTGIVTDGFHGRYFEFQDFERKFEECISKSAVRTKFDQHTKRGKAVVGDARNVMEVLLERASAKRAAKSQSRREVLDHLDFTEKQLQLVTVEMKDKICKMVEEVEHKVSKALNDEIRRLSVLVDEFHAPFHSESLVLQVYKKELHNHVEACLGSNLRARLSTALALNMDQSQKEMIERVTSMLPSEKKQLGLGMIPRREPFEVLYRLNCDNLCADFSEDIEFRFSFGITSMIQRFTGKGKIAPWVISNYTESIPRPMGSHHSQPGQLIPQSGEDWSMLSRIAIASVTSQGTMGGLLVAGFLMKTVGWRLIFASGVIYGGLYLYERLTWTNKAKERAFKRQYVDHATRKLRLIVDLTSANCSHQVQQELSSTFARLCHLVDGTMNDMQGDIKQLETELRSLDEVATSTKVLRNKANYLVGELDRFDKSFLTPDN</sequence>
<dbReference type="SUPFAM" id="SSF52540">
    <property type="entry name" value="P-loop containing nucleoside triphosphate hydrolases"/>
    <property type="match status" value="1"/>
</dbReference>
<evidence type="ECO:0000256" key="2">
    <source>
        <dbReference type="ARBA" id="ARBA00022692"/>
    </source>
</evidence>
<reference evidence="14" key="1">
    <citation type="submission" date="2018-08" db="EMBL/GenBank/DDBJ databases">
        <authorList>
            <person name="Cornetti L."/>
        </authorList>
    </citation>
    <scope>NUCLEOTIDE SEQUENCE</scope>
    <source>
        <strain evidence="14">ZW-LUM</strain>
    </source>
</reference>
<dbReference type="PANTHER" id="PTHR10465:SF3">
    <property type="entry name" value="TRANSMEMBRANE GTPASE MARF-RELATED"/>
    <property type="match status" value="1"/>
</dbReference>
<feature type="transmembrane region" description="Helical" evidence="12">
    <location>
        <begin position="670"/>
        <end position="688"/>
    </location>
</feature>
<dbReference type="GO" id="GO:0051646">
    <property type="term" value="P:mitochondrion localization"/>
    <property type="evidence" value="ECO:0007669"/>
    <property type="project" value="TreeGrafter"/>
</dbReference>
<dbReference type="InterPro" id="IPR027417">
    <property type="entry name" value="P-loop_NTPase"/>
</dbReference>
<dbReference type="InterPro" id="IPR006884">
    <property type="entry name" value="Fzo/mitofusin_HR2"/>
</dbReference>
<evidence type="ECO:0000256" key="11">
    <source>
        <dbReference type="SAM" id="Coils"/>
    </source>
</evidence>
<evidence type="ECO:0000256" key="3">
    <source>
        <dbReference type="ARBA" id="ARBA00022741"/>
    </source>
</evidence>
<dbReference type="Pfam" id="PF00350">
    <property type="entry name" value="Dynamin_N"/>
    <property type="match status" value="1"/>
</dbReference>
<dbReference type="EMBL" id="LR009081">
    <property type="protein sequence ID" value="SVE78700.1"/>
    <property type="molecule type" value="mRNA"/>
</dbReference>
<evidence type="ECO:0000256" key="1">
    <source>
        <dbReference type="ARBA" id="ARBA00004374"/>
    </source>
</evidence>
<feature type="domain" description="Dynamin-type G" evidence="13">
    <location>
        <begin position="136"/>
        <end position="385"/>
    </location>
</feature>
<dbReference type="InterPro" id="IPR027094">
    <property type="entry name" value="Mitofusin_fam"/>
</dbReference>
<dbReference type="InterPro" id="IPR045063">
    <property type="entry name" value="Dynamin_N"/>
</dbReference>
<keyword evidence="5" id="KW-0378">Hydrolase</keyword>
<evidence type="ECO:0000313" key="14">
    <source>
        <dbReference type="EMBL" id="SVE78700.1"/>
    </source>
</evidence>
<dbReference type="CDD" id="cd09912">
    <property type="entry name" value="DLP_2"/>
    <property type="match status" value="1"/>
</dbReference>
<dbReference type="PANTHER" id="PTHR10465">
    <property type="entry name" value="TRANSMEMBRANE GTPASE FZO1"/>
    <property type="match status" value="1"/>
</dbReference>
<keyword evidence="6 12" id="KW-1133">Transmembrane helix</keyword>
<gene>
    <name evidence="14" type="primary">EOG090X01A3</name>
</gene>
<dbReference type="SUPFAM" id="SSF111479">
    <property type="entry name" value="Fzo-like conserved region"/>
    <property type="match status" value="1"/>
</dbReference>
<evidence type="ECO:0000256" key="8">
    <source>
        <dbReference type="ARBA" id="ARBA00023128"/>
    </source>
</evidence>